<evidence type="ECO:0000256" key="3">
    <source>
        <dbReference type="ARBA" id="ARBA00022679"/>
    </source>
</evidence>
<dbReference type="Pfam" id="PF02397">
    <property type="entry name" value="Bac_transf"/>
    <property type="match status" value="1"/>
</dbReference>
<feature type="domain" description="Bacterial sugar transferase" evidence="8">
    <location>
        <begin position="318"/>
        <end position="505"/>
    </location>
</feature>
<dbReference type="InterPro" id="IPR017475">
    <property type="entry name" value="EPS_sugar_tfrase"/>
</dbReference>
<evidence type="ECO:0000256" key="4">
    <source>
        <dbReference type="ARBA" id="ARBA00022692"/>
    </source>
</evidence>
<dbReference type="NCBIfam" id="TIGR03025">
    <property type="entry name" value="EPS_sugtrans"/>
    <property type="match status" value="1"/>
</dbReference>
<comment type="caution">
    <text evidence="9">The sequence shown here is derived from an EMBL/GenBank/DDBJ whole genome shotgun (WGS) entry which is preliminary data.</text>
</comment>
<evidence type="ECO:0000256" key="6">
    <source>
        <dbReference type="ARBA" id="ARBA00023136"/>
    </source>
</evidence>
<dbReference type="GO" id="GO:0016020">
    <property type="term" value="C:membrane"/>
    <property type="evidence" value="ECO:0007669"/>
    <property type="project" value="UniProtKB-SubCell"/>
</dbReference>
<dbReference type="GO" id="GO:0016780">
    <property type="term" value="F:phosphotransferase activity, for other substituted phosphate groups"/>
    <property type="evidence" value="ECO:0007669"/>
    <property type="project" value="TreeGrafter"/>
</dbReference>
<evidence type="ECO:0000256" key="7">
    <source>
        <dbReference type="SAM" id="Phobius"/>
    </source>
</evidence>
<keyword evidence="6 7" id="KW-0472">Membrane</keyword>
<organism evidence="9 10">
    <name type="scientific">Diaminobutyricimonas aerilata</name>
    <dbReference type="NCBI Taxonomy" id="1162967"/>
    <lineage>
        <taxon>Bacteria</taxon>
        <taxon>Bacillati</taxon>
        <taxon>Actinomycetota</taxon>
        <taxon>Actinomycetes</taxon>
        <taxon>Micrococcales</taxon>
        <taxon>Microbacteriaceae</taxon>
        <taxon>Diaminobutyricimonas</taxon>
    </lineage>
</organism>
<keyword evidence="3 9" id="KW-0808">Transferase</keyword>
<dbReference type="Proteomes" id="UP000228758">
    <property type="component" value="Unassembled WGS sequence"/>
</dbReference>
<comment type="similarity">
    <text evidence="2">Belongs to the bacterial sugar transferase family.</text>
</comment>
<protein>
    <submittedName>
        <fullName evidence="9">Undecaprenyl-phosphate galactose phosphotransferase WbaP/exopolysaccharide biosynthesis polyprenyl glycosylphosphotransferase</fullName>
    </submittedName>
</protein>
<dbReference type="InterPro" id="IPR003362">
    <property type="entry name" value="Bact_transf"/>
</dbReference>
<comment type="subcellular location">
    <subcellularLocation>
        <location evidence="1">Membrane</location>
        <topology evidence="1">Multi-pass membrane protein</topology>
    </subcellularLocation>
</comment>
<evidence type="ECO:0000313" key="10">
    <source>
        <dbReference type="Proteomes" id="UP000228758"/>
    </source>
</evidence>
<dbReference type="Pfam" id="PF13727">
    <property type="entry name" value="CoA_binding_3"/>
    <property type="match status" value="1"/>
</dbReference>
<dbReference type="AlphaFoldDB" id="A0A2M9CKL4"/>
<accession>A0A2M9CKL4</accession>
<dbReference type="RefSeq" id="WP_100364624.1">
    <property type="nucleotide sequence ID" value="NZ_PGFF01000001.1"/>
</dbReference>
<evidence type="ECO:0000256" key="5">
    <source>
        <dbReference type="ARBA" id="ARBA00022989"/>
    </source>
</evidence>
<evidence type="ECO:0000256" key="1">
    <source>
        <dbReference type="ARBA" id="ARBA00004141"/>
    </source>
</evidence>
<feature type="transmembrane region" description="Helical" evidence="7">
    <location>
        <begin position="48"/>
        <end position="67"/>
    </location>
</feature>
<proteinExistence type="inferred from homology"/>
<reference evidence="9 10" key="1">
    <citation type="submission" date="2017-11" db="EMBL/GenBank/DDBJ databases">
        <title>Genomic Encyclopedia of Archaeal and Bacterial Type Strains, Phase II (KMG-II): From Individual Species to Whole Genera.</title>
        <authorList>
            <person name="Goeker M."/>
        </authorList>
    </citation>
    <scope>NUCLEOTIDE SEQUENCE [LARGE SCALE GENOMIC DNA]</scope>
    <source>
        <strain evidence="9 10">DSM 27393</strain>
    </source>
</reference>
<dbReference type="PANTHER" id="PTHR30576">
    <property type="entry name" value="COLANIC BIOSYNTHESIS UDP-GLUCOSE LIPID CARRIER TRANSFERASE"/>
    <property type="match status" value="1"/>
</dbReference>
<feature type="transmembrane region" description="Helical" evidence="7">
    <location>
        <begin position="79"/>
        <end position="99"/>
    </location>
</feature>
<dbReference type="OrthoDB" id="9808602at2"/>
<feature type="transmembrane region" description="Helical" evidence="7">
    <location>
        <begin position="323"/>
        <end position="344"/>
    </location>
</feature>
<dbReference type="EMBL" id="PGFF01000001">
    <property type="protein sequence ID" value="PJJ72436.1"/>
    <property type="molecule type" value="Genomic_DNA"/>
</dbReference>
<gene>
    <name evidence="9" type="ORF">CLV46_2008</name>
</gene>
<sequence>MTAQPSLPLLAPKTRRLSRRAPLVHGGNPPAVARASDRSWPRRYRRRLLASDTLVLTLAALGALWAGPEHAGPGQPWTTVGTEVLVTSVLVVLGWLGSLSVFGTRHARVVGIGVTEYRRVLSASALSFAALALLLALAAQHDHLPMFVGVFAGGTAGLLLTRWGWRNWLGHRRENGEYLFDALVVGTRSEVEYVAARINSKFGAGYRVVGAALPATTTNTAPIPTADRDVPLVADLDHVASAARALDIDAVVVAGQPESDRQFIRDLSWALEGTVTELVLASRLTDVAGPRIHFRPVEGLPLMHVELPQFSGGKHLVKRGLDVTLSAIGLLVLLPLLAGIALAVRLDSDGPALFRQERVGKSGQTFRMLKFRSMITDAEARLPELLGANQGSGVLFKLKHDPRVTRVGRVLRKYSLDELPQLWNVLVGDMSLVGPRPPLQREVDGYASHVHRRLFIKPGLTGMWQVNGRSDLSWDESVRLDLYYVENWSLTGDLVILWRTLRVLVNGSGAY</sequence>
<keyword evidence="5 7" id="KW-1133">Transmembrane helix</keyword>
<feature type="transmembrane region" description="Helical" evidence="7">
    <location>
        <begin position="120"/>
        <end position="138"/>
    </location>
</feature>
<evidence type="ECO:0000259" key="8">
    <source>
        <dbReference type="Pfam" id="PF02397"/>
    </source>
</evidence>
<keyword evidence="4 7" id="KW-0812">Transmembrane</keyword>
<evidence type="ECO:0000313" key="9">
    <source>
        <dbReference type="EMBL" id="PJJ72436.1"/>
    </source>
</evidence>
<feature type="transmembrane region" description="Helical" evidence="7">
    <location>
        <begin position="144"/>
        <end position="165"/>
    </location>
</feature>
<keyword evidence="10" id="KW-1185">Reference proteome</keyword>
<name>A0A2M9CKL4_9MICO</name>
<evidence type="ECO:0000256" key="2">
    <source>
        <dbReference type="ARBA" id="ARBA00006464"/>
    </source>
</evidence>
<dbReference type="PANTHER" id="PTHR30576:SF10">
    <property type="entry name" value="SLL5057 PROTEIN"/>
    <property type="match status" value="1"/>
</dbReference>